<dbReference type="Pfam" id="PF00125">
    <property type="entry name" value="Histone"/>
    <property type="match status" value="1"/>
</dbReference>
<evidence type="ECO:0000256" key="11">
    <source>
        <dbReference type="ARBA" id="ARBA00023242"/>
    </source>
</evidence>
<feature type="domain" description="AstE/AspA barrel-sandwich hybrid" evidence="14">
    <location>
        <begin position="244"/>
        <end position="325"/>
    </location>
</feature>
<evidence type="ECO:0000313" key="17">
    <source>
        <dbReference type="EMBL" id="CAH3123196.1"/>
    </source>
</evidence>
<keyword evidence="10" id="KW-0238">DNA-binding</keyword>
<dbReference type="Gene3D" id="1.10.20.10">
    <property type="entry name" value="Histone, subunit A"/>
    <property type="match status" value="1"/>
</dbReference>
<evidence type="ECO:0000256" key="8">
    <source>
        <dbReference type="ARBA" id="ARBA00022801"/>
    </source>
</evidence>
<feature type="domain" description="Core Histone H2A/H2B/H3" evidence="13">
    <location>
        <begin position="343"/>
        <end position="425"/>
    </location>
</feature>
<proteinExistence type="inferred from homology"/>
<evidence type="ECO:0000259" key="16">
    <source>
        <dbReference type="Pfam" id="PF24827"/>
    </source>
</evidence>
<reference evidence="17 18" key="1">
    <citation type="submission" date="2022-05" db="EMBL/GenBank/DDBJ databases">
        <authorList>
            <consortium name="Genoscope - CEA"/>
            <person name="William W."/>
        </authorList>
    </citation>
    <scope>NUCLEOTIDE SEQUENCE [LARGE SCALE GENOMIC DNA]</scope>
</reference>
<dbReference type="Pfam" id="PF04952">
    <property type="entry name" value="AstE_AspA_hybrid"/>
    <property type="match status" value="1"/>
</dbReference>
<dbReference type="EMBL" id="CALNXK010000038">
    <property type="protein sequence ID" value="CAH3123196.1"/>
    <property type="molecule type" value="Genomic_DNA"/>
</dbReference>
<evidence type="ECO:0000259" key="14">
    <source>
        <dbReference type="Pfam" id="PF04952"/>
    </source>
</evidence>
<dbReference type="CDD" id="cd00074">
    <property type="entry name" value="HFD_H2A"/>
    <property type="match status" value="1"/>
</dbReference>
<evidence type="ECO:0000256" key="5">
    <source>
        <dbReference type="ARBA" id="ARBA00010691"/>
    </source>
</evidence>
<dbReference type="InterPro" id="IPR055438">
    <property type="entry name" value="AstE_AspA_cat"/>
</dbReference>
<dbReference type="PRINTS" id="PR00620">
    <property type="entry name" value="HISTONEH2A"/>
</dbReference>
<comment type="cofactor">
    <cofactor evidence="1">
        <name>Zn(2+)</name>
        <dbReference type="ChEBI" id="CHEBI:29105"/>
    </cofactor>
</comment>
<evidence type="ECO:0000256" key="7">
    <source>
        <dbReference type="ARBA" id="ARBA00022723"/>
    </source>
</evidence>
<dbReference type="SUPFAM" id="SSF47113">
    <property type="entry name" value="Histone-fold"/>
    <property type="match status" value="1"/>
</dbReference>
<keyword evidence="9" id="KW-0862">Zinc</keyword>
<dbReference type="InterPro" id="IPR009072">
    <property type="entry name" value="Histone-fold"/>
</dbReference>
<evidence type="ECO:0000256" key="2">
    <source>
        <dbReference type="ARBA" id="ARBA00004123"/>
    </source>
</evidence>
<comment type="similarity">
    <text evidence="5">Belongs to the histone H2A family.</text>
</comment>
<dbReference type="InterPro" id="IPR050178">
    <property type="entry name" value="AspA/AstE_fam"/>
</dbReference>
<evidence type="ECO:0000256" key="9">
    <source>
        <dbReference type="ARBA" id="ARBA00022833"/>
    </source>
</evidence>
<sequence length="460" mass="50816">MEHHSPVKTLCIGGGTHGNELHGVYLVIHKNWLKDNNHQEIKRSSFQTHAVVSNPQATKKCVRYIDVDLNRQFTRENLFPSEDDKQDSIPYEVQRARELYSQFQDKTGGKGLDFWLDLHNATADMGPCFIMSNKNSPFALHIAAQVQAAFPEIRILQLTGIFESVNFDKEQNGKDVKNQNNTDILEFPTGSVSNIAKEGFALEMGPLPHGTFNPAMYNLAKEIVLGVLDAVEEFNRGKEFKEKEIEVFRFKGVVNYPVDGEGDISAMISPDMNGKNWKPLHPGDPLFLSFSGQTIPFLGEHVVWPVFISEAAYFSSKIAFAVTKKEKIFIQALKAGGKAGKDSKAKAKAVSRSARAGLQFPVGRIHRHLKNRTTSHGRVGATAAVYSAAILEYLTAEVLELAGNASKDLKVKRITPRHLQLAIRGDEELDSLIKATIAGGGVIPHIHKSLIGKKGANKPT</sequence>
<dbReference type="Pfam" id="PF24827">
    <property type="entry name" value="AstE_AspA_cat"/>
    <property type="match status" value="1"/>
</dbReference>
<dbReference type="InterPro" id="IPR016708">
    <property type="entry name" value="Aspartoacylase"/>
</dbReference>
<evidence type="ECO:0000259" key="15">
    <source>
        <dbReference type="Pfam" id="PF16211"/>
    </source>
</evidence>
<feature type="domain" description="Histone H2A C-terminal" evidence="15">
    <location>
        <begin position="427"/>
        <end position="458"/>
    </location>
</feature>
<keyword evidence="8" id="KW-0378">Hydrolase</keyword>
<evidence type="ECO:0008006" key="19">
    <source>
        <dbReference type="Google" id="ProtNLM"/>
    </source>
</evidence>
<keyword evidence="7" id="KW-0479">Metal-binding</keyword>
<evidence type="ECO:0000256" key="4">
    <source>
        <dbReference type="ARBA" id="ARBA00006173"/>
    </source>
</evidence>
<dbReference type="InterPro" id="IPR032458">
    <property type="entry name" value="Histone_H2A_CS"/>
</dbReference>
<dbReference type="Pfam" id="PF16211">
    <property type="entry name" value="Histone_H2A_C"/>
    <property type="match status" value="1"/>
</dbReference>
<comment type="caution">
    <text evidence="17">The sequence shown here is derived from an EMBL/GenBank/DDBJ whole genome shotgun (WGS) entry which is preliminary data.</text>
</comment>
<evidence type="ECO:0000256" key="3">
    <source>
        <dbReference type="ARBA" id="ARBA00004286"/>
    </source>
</evidence>
<organism evidence="17 18">
    <name type="scientific">Porites lobata</name>
    <dbReference type="NCBI Taxonomy" id="104759"/>
    <lineage>
        <taxon>Eukaryota</taxon>
        <taxon>Metazoa</taxon>
        <taxon>Cnidaria</taxon>
        <taxon>Anthozoa</taxon>
        <taxon>Hexacorallia</taxon>
        <taxon>Scleractinia</taxon>
        <taxon>Fungiina</taxon>
        <taxon>Poritidae</taxon>
        <taxon>Porites</taxon>
    </lineage>
</organism>
<dbReference type="InterPro" id="IPR007125">
    <property type="entry name" value="H2A/H2B/H3"/>
</dbReference>
<evidence type="ECO:0000256" key="1">
    <source>
        <dbReference type="ARBA" id="ARBA00001947"/>
    </source>
</evidence>
<evidence type="ECO:0000256" key="6">
    <source>
        <dbReference type="ARBA" id="ARBA00022454"/>
    </source>
</evidence>
<dbReference type="Gene3D" id="2.20.25.160">
    <property type="match status" value="1"/>
</dbReference>
<evidence type="ECO:0000256" key="12">
    <source>
        <dbReference type="ARBA" id="ARBA00023269"/>
    </source>
</evidence>
<gene>
    <name evidence="17" type="ORF">PLOB_00029841</name>
</gene>
<keyword evidence="11" id="KW-0539">Nucleus</keyword>
<comment type="similarity">
    <text evidence="4">Belongs to the AspA/AstE family. Aspartoacylase subfamily.</text>
</comment>
<protein>
    <recommendedName>
        <fullName evidence="19">Histone H2A</fullName>
    </recommendedName>
</protein>
<evidence type="ECO:0000259" key="13">
    <source>
        <dbReference type="Pfam" id="PF00125"/>
    </source>
</evidence>
<accession>A0ABN8NWF9</accession>
<dbReference type="PANTHER" id="PTHR15162">
    <property type="entry name" value="ASPARTOACYLASE"/>
    <property type="match status" value="1"/>
</dbReference>
<dbReference type="InterPro" id="IPR007036">
    <property type="entry name" value="Aste_AspA_hybrid_dom"/>
</dbReference>
<evidence type="ECO:0000313" key="18">
    <source>
        <dbReference type="Proteomes" id="UP001159405"/>
    </source>
</evidence>
<feature type="domain" description="Succinylglutamate desuccinylase/Aspartoacylase catalytic" evidence="16">
    <location>
        <begin position="7"/>
        <end position="230"/>
    </location>
</feature>
<dbReference type="SMART" id="SM00414">
    <property type="entry name" value="H2A"/>
    <property type="match status" value="1"/>
</dbReference>
<dbReference type="HAMAP" id="MF_00704">
    <property type="entry name" value="Aspartoacylase"/>
    <property type="match status" value="1"/>
</dbReference>
<dbReference type="PROSITE" id="PS00046">
    <property type="entry name" value="HISTONE_H2A"/>
    <property type="match status" value="1"/>
</dbReference>
<keyword evidence="12" id="KW-0544">Nucleosome core</keyword>
<dbReference type="InterPro" id="IPR032454">
    <property type="entry name" value="Histone_H2A_C"/>
</dbReference>
<keyword evidence="18" id="KW-1185">Reference proteome</keyword>
<dbReference type="SUPFAM" id="SSF53187">
    <property type="entry name" value="Zn-dependent exopeptidases"/>
    <property type="match status" value="1"/>
</dbReference>
<comment type="subcellular location">
    <subcellularLocation>
        <location evidence="3">Chromosome</location>
    </subcellularLocation>
    <subcellularLocation>
        <location evidence="2">Nucleus</location>
    </subcellularLocation>
</comment>
<dbReference type="Proteomes" id="UP001159405">
    <property type="component" value="Unassembled WGS sequence"/>
</dbReference>
<dbReference type="InterPro" id="IPR002119">
    <property type="entry name" value="Histone_H2A"/>
</dbReference>
<keyword evidence="6" id="KW-0158">Chromosome</keyword>
<dbReference type="Gene3D" id="3.40.630.10">
    <property type="entry name" value="Zn peptidases"/>
    <property type="match status" value="1"/>
</dbReference>
<dbReference type="PANTHER" id="PTHR15162:SF7">
    <property type="entry name" value="SUCCINYLGLUTAMATE DESUCCINYLASE"/>
    <property type="match status" value="1"/>
</dbReference>
<name>A0ABN8NWF9_9CNID</name>
<evidence type="ECO:0000256" key="10">
    <source>
        <dbReference type="ARBA" id="ARBA00023125"/>
    </source>
</evidence>